<dbReference type="KEGG" id="pbl:PAAG_12524"/>
<dbReference type="HOGENOM" id="CLU_1960246_0_0_1"/>
<gene>
    <name evidence="2" type="ORF">PAAG_12524</name>
</gene>
<feature type="region of interest" description="Disordered" evidence="1">
    <location>
        <begin position="106"/>
        <end position="128"/>
    </location>
</feature>
<accession>A0A0A2UYZ8</accession>
<evidence type="ECO:0000313" key="3">
    <source>
        <dbReference type="Proteomes" id="UP000002059"/>
    </source>
</evidence>
<organism evidence="2 3">
    <name type="scientific">Paracoccidioides lutzii (strain ATCC MYA-826 / Pb01)</name>
    <name type="common">Paracoccidioides brasiliensis</name>
    <dbReference type="NCBI Taxonomy" id="502779"/>
    <lineage>
        <taxon>Eukaryota</taxon>
        <taxon>Fungi</taxon>
        <taxon>Dikarya</taxon>
        <taxon>Ascomycota</taxon>
        <taxon>Pezizomycotina</taxon>
        <taxon>Eurotiomycetes</taxon>
        <taxon>Eurotiomycetidae</taxon>
        <taxon>Onygenales</taxon>
        <taxon>Ajellomycetaceae</taxon>
        <taxon>Paracoccidioides</taxon>
    </lineage>
</organism>
<dbReference type="Proteomes" id="UP000002059">
    <property type="component" value="Partially assembled WGS sequence"/>
</dbReference>
<sequence length="128" mass="14313">MAMVGVVILRTGDLGYTAWSPFVPFRKFWTCTTQNRIKKRLFPVYQQPSGATISNQVHGPPVTSLSLPGHIAPSFPGMIVRSCHRVVRQAELYGLMKIEQLEHSARVPSGGTAAQGHRADKRKMRREK</sequence>
<reference evidence="2 3" key="1">
    <citation type="journal article" date="2011" name="PLoS Genet.">
        <title>Comparative genomic analysis of human fungal pathogens causing paracoccidioidomycosis.</title>
        <authorList>
            <person name="Desjardins C.A."/>
            <person name="Champion M.D."/>
            <person name="Holder J.W."/>
            <person name="Muszewska A."/>
            <person name="Goldberg J."/>
            <person name="Bailao A.M."/>
            <person name="Brigido M.M."/>
            <person name="Ferreira M.E."/>
            <person name="Garcia A.M."/>
            <person name="Grynberg M."/>
            <person name="Gujja S."/>
            <person name="Heiman D.I."/>
            <person name="Henn M.R."/>
            <person name="Kodira C.D."/>
            <person name="Leon-Narvaez H."/>
            <person name="Longo L.V."/>
            <person name="Ma L.J."/>
            <person name="Malavazi I."/>
            <person name="Matsuo A.L."/>
            <person name="Morais F.V."/>
            <person name="Pereira M."/>
            <person name="Rodriguez-Brito S."/>
            <person name="Sakthikumar S."/>
            <person name="Salem-Izacc S.M."/>
            <person name="Sykes S.M."/>
            <person name="Teixeira M.M."/>
            <person name="Vallejo M.C."/>
            <person name="Walter M.E."/>
            <person name="Yandava C."/>
            <person name="Young S."/>
            <person name="Zeng Q."/>
            <person name="Zucker J."/>
            <person name="Felipe M.S."/>
            <person name="Goldman G.H."/>
            <person name="Haas B.J."/>
            <person name="McEwen J.G."/>
            <person name="Nino-Vega G."/>
            <person name="Puccia R."/>
            <person name="San-Blas G."/>
            <person name="Soares C.M."/>
            <person name="Birren B.W."/>
            <person name="Cuomo C.A."/>
        </authorList>
    </citation>
    <scope>NUCLEOTIDE SEQUENCE [LARGE SCALE GENOMIC DNA]</scope>
    <source>
        <strain evidence="3">ATCC MYA-826 / Pb01</strain>
    </source>
</reference>
<dbReference type="EMBL" id="KN294022">
    <property type="protein sequence ID" value="KGQ00796.1"/>
    <property type="molecule type" value="Genomic_DNA"/>
</dbReference>
<name>A0A0A2UYZ8_PARBA</name>
<proteinExistence type="predicted"/>
<evidence type="ECO:0000313" key="2">
    <source>
        <dbReference type="EMBL" id="KGQ00796.1"/>
    </source>
</evidence>
<dbReference type="GeneID" id="26971146"/>
<protein>
    <submittedName>
        <fullName evidence="2">Uncharacterized protein</fullName>
    </submittedName>
</protein>
<dbReference type="RefSeq" id="XP_015702374.1">
    <property type="nucleotide sequence ID" value="XM_015848003.1"/>
</dbReference>
<dbReference type="AlphaFoldDB" id="A0A0A2UYZ8"/>
<dbReference type="VEuPathDB" id="FungiDB:PAAG_12524"/>
<feature type="compositionally biased region" description="Basic residues" evidence="1">
    <location>
        <begin position="119"/>
        <end position="128"/>
    </location>
</feature>
<keyword evidence="3" id="KW-1185">Reference proteome</keyword>
<evidence type="ECO:0000256" key="1">
    <source>
        <dbReference type="SAM" id="MobiDB-lite"/>
    </source>
</evidence>